<gene>
    <name evidence="8" type="ORF">FHS90_002716</name>
</gene>
<dbReference type="PANTHER" id="PTHR24286:SF24">
    <property type="entry name" value="LANOSTEROL 14-ALPHA DEMETHYLASE"/>
    <property type="match status" value="1"/>
</dbReference>
<dbReference type="InterPro" id="IPR001128">
    <property type="entry name" value="Cyt_P450"/>
</dbReference>
<evidence type="ECO:0000256" key="3">
    <source>
        <dbReference type="ARBA" id="ARBA00022617"/>
    </source>
</evidence>
<dbReference type="PANTHER" id="PTHR24286">
    <property type="entry name" value="CYTOCHROME P450 26"/>
    <property type="match status" value="1"/>
</dbReference>
<proteinExistence type="inferred from homology"/>
<dbReference type="GO" id="GO:0004497">
    <property type="term" value="F:monooxygenase activity"/>
    <property type="evidence" value="ECO:0007669"/>
    <property type="project" value="UniProtKB-KW"/>
</dbReference>
<dbReference type="InterPro" id="IPR036396">
    <property type="entry name" value="Cyt_P450_sf"/>
</dbReference>
<evidence type="ECO:0000256" key="5">
    <source>
        <dbReference type="ARBA" id="ARBA00023002"/>
    </source>
</evidence>
<keyword evidence="4" id="KW-0479">Metal-binding</keyword>
<keyword evidence="8" id="KW-0575">Peroxidase</keyword>
<dbReference type="GO" id="GO:0016705">
    <property type="term" value="F:oxidoreductase activity, acting on paired donors, with incorporation or reduction of molecular oxygen"/>
    <property type="evidence" value="ECO:0007669"/>
    <property type="project" value="InterPro"/>
</dbReference>
<dbReference type="Gene3D" id="1.10.630.10">
    <property type="entry name" value="Cytochrome P450"/>
    <property type="match status" value="1"/>
</dbReference>
<keyword evidence="5 8" id="KW-0560">Oxidoreductase</keyword>
<organism evidence="8 9">
    <name type="scientific">Rufibacter quisquiliarum</name>
    <dbReference type="NCBI Taxonomy" id="1549639"/>
    <lineage>
        <taxon>Bacteria</taxon>
        <taxon>Pseudomonadati</taxon>
        <taxon>Bacteroidota</taxon>
        <taxon>Cytophagia</taxon>
        <taxon>Cytophagales</taxon>
        <taxon>Hymenobacteraceae</taxon>
        <taxon>Rufibacter</taxon>
    </lineage>
</organism>
<evidence type="ECO:0000313" key="9">
    <source>
        <dbReference type="Proteomes" id="UP000563094"/>
    </source>
</evidence>
<evidence type="ECO:0000256" key="7">
    <source>
        <dbReference type="ARBA" id="ARBA00023033"/>
    </source>
</evidence>
<dbReference type="GO" id="GO:0020037">
    <property type="term" value="F:heme binding"/>
    <property type="evidence" value="ECO:0007669"/>
    <property type="project" value="InterPro"/>
</dbReference>
<dbReference type="EMBL" id="JACJIQ010000010">
    <property type="protein sequence ID" value="MBA9077993.1"/>
    <property type="molecule type" value="Genomic_DNA"/>
</dbReference>
<evidence type="ECO:0000256" key="1">
    <source>
        <dbReference type="ARBA" id="ARBA00001971"/>
    </source>
</evidence>
<sequence>MSTIPEEKGLDHSYHLLQEGFPFIQNRVEKFNSNIFKTRVMLQNVVCLHGEEGAKVFYDFDKFMRFGAIPGRIQKSLMGENAIQTMDGDAHRHRKAMFMSLMTPHSLHSLNRLLLDQWQAFSQKWEQLEEVVLFEESQELLCRVACAWTGVPVNESEVRYWAQDFTAMVDAFGAVGPRHWRGRRARRRTEKWVEQVVKDIRKGKIIVSNQSPAHVIAFHRDLEDELLDPRMAAIELINLLRPMVAIAWYITFGAVALHEHPVARQKIAEGEENYLEWFVQEVRRYYPFGPFLGNRVKNDFSWGGHDFQKGTLVLLDMYGALHDPQIWEHPDQFYPYRFRDWKGSAYDFIPQGGGDHFTGHRCAGEWVTIEAMKVSMLYLSKYLEYDVPPQDLSFSLHRMPTYPKSKFIMRQVRGRQVAQEDTGMTTLSKCPFHHG</sequence>
<keyword evidence="7" id="KW-0503">Monooxygenase</keyword>
<evidence type="ECO:0000256" key="6">
    <source>
        <dbReference type="ARBA" id="ARBA00023004"/>
    </source>
</evidence>
<reference evidence="8 9" key="1">
    <citation type="submission" date="2020-08" db="EMBL/GenBank/DDBJ databases">
        <title>Genomic Encyclopedia of Type Strains, Phase IV (KMG-IV): sequencing the most valuable type-strain genomes for metagenomic binning, comparative biology and taxonomic classification.</title>
        <authorList>
            <person name="Goeker M."/>
        </authorList>
    </citation>
    <scope>NUCLEOTIDE SEQUENCE [LARGE SCALE GENOMIC DNA]</scope>
    <source>
        <strain evidence="8 9">DSM 29854</strain>
    </source>
</reference>
<evidence type="ECO:0000256" key="2">
    <source>
        <dbReference type="ARBA" id="ARBA00010617"/>
    </source>
</evidence>
<dbReference type="GO" id="GO:0004601">
    <property type="term" value="F:peroxidase activity"/>
    <property type="evidence" value="ECO:0007669"/>
    <property type="project" value="UniProtKB-KW"/>
</dbReference>
<dbReference type="SUPFAM" id="SSF48264">
    <property type="entry name" value="Cytochrome P450"/>
    <property type="match status" value="1"/>
</dbReference>
<keyword evidence="3" id="KW-0349">Heme</keyword>
<keyword evidence="9" id="KW-1185">Reference proteome</keyword>
<accession>A0A839GJR8</accession>
<dbReference type="CDD" id="cd11067">
    <property type="entry name" value="CYP152"/>
    <property type="match status" value="1"/>
</dbReference>
<keyword evidence="6" id="KW-0408">Iron</keyword>
<dbReference type="GO" id="GO:0016125">
    <property type="term" value="P:sterol metabolic process"/>
    <property type="evidence" value="ECO:0007669"/>
    <property type="project" value="TreeGrafter"/>
</dbReference>
<evidence type="ECO:0000256" key="4">
    <source>
        <dbReference type="ARBA" id="ARBA00022723"/>
    </source>
</evidence>
<dbReference type="AlphaFoldDB" id="A0A839GJR8"/>
<dbReference type="EC" id="1.11.2.4" evidence="8"/>
<comment type="caution">
    <text evidence="8">The sequence shown here is derived from an EMBL/GenBank/DDBJ whole genome shotgun (WGS) entry which is preliminary data.</text>
</comment>
<dbReference type="GO" id="GO:0005506">
    <property type="term" value="F:iron ion binding"/>
    <property type="evidence" value="ECO:0007669"/>
    <property type="project" value="InterPro"/>
</dbReference>
<comment type="similarity">
    <text evidence="2">Belongs to the cytochrome P450 family.</text>
</comment>
<comment type="cofactor">
    <cofactor evidence="1">
        <name>heme</name>
        <dbReference type="ChEBI" id="CHEBI:30413"/>
    </cofactor>
</comment>
<name>A0A839GJR8_9BACT</name>
<evidence type="ECO:0000313" key="8">
    <source>
        <dbReference type="EMBL" id="MBA9077993.1"/>
    </source>
</evidence>
<protein>
    <submittedName>
        <fullName evidence="8">Fatty-acid peroxygenase</fullName>
        <ecNumber evidence="8">1.11.2.4</ecNumber>
    </submittedName>
</protein>
<dbReference type="Proteomes" id="UP000563094">
    <property type="component" value="Unassembled WGS sequence"/>
</dbReference>
<dbReference type="Pfam" id="PF00067">
    <property type="entry name" value="p450"/>
    <property type="match status" value="1"/>
</dbReference>
<dbReference type="RefSeq" id="WP_182513354.1">
    <property type="nucleotide sequence ID" value="NZ_JACJIQ010000010.1"/>
</dbReference>